<feature type="transmembrane region" description="Helical" evidence="8">
    <location>
        <begin position="148"/>
        <end position="171"/>
    </location>
</feature>
<feature type="transmembrane region" description="Helical" evidence="8">
    <location>
        <begin position="54"/>
        <end position="72"/>
    </location>
</feature>
<evidence type="ECO:0000256" key="5">
    <source>
        <dbReference type="ARBA" id="ARBA00022692"/>
    </source>
</evidence>
<feature type="transmembrane region" description="Helical" evidence="8">
    <location>
        <begin position="218"/>
        <end position="236"/>
    </location>
</feature>
<proteinExistence type="inferred from homology"/>
<dbReference type="Pfam" id="PF03547">
    <property type="entry name" value="Mem_trans"/>
    <property type="match status" value="2"/>
</dbReference>
<comment type="similarity">
    <text evidence="2">Belongs to the auxin efflux carrier (TC 2.A.69) family.</text>
</comment>
<comment type="subcellular location">
    <subcellularLocation>
        <location evidence="1">Cell membrane</location>
        <topology evidence="1">Multi-pass membrane protein</topology>
    </subcellularLocation>
</comment>
<dbReference type="PANTHER" id="PTHR36838">
    <property type="entry name" value="AUXIN EFFLUX CARRIER FAMILY PROTEIN"/>
    <property type="match status" value="1"/>
</dbReference>
<dbReference type="Gene3D" id="1.20.1530.20">
    <property type="match status" value="1"/>
</dbReference>
<keyword evidence="5 8" id="KW-0812">Transmembrane</keyword>
<keyword evidence="4" id="KW-1003">Cell membrane</keyword>
<dbReference type="PANTHER" id="PTHR36838:SF1">
    <property type="entry name" value="SLR1864 PROTEIN"/>
    <property type="match status" value="1"/>
</dbReference>
<evidence type="ECO:0000256" key="3">
    <source>
        <dbReference type="ARBA" id="ARBA00022448"/>
    </source>
</evidence>
<feature type="transmembrane region" description="Helical" evidence="8">
    <location>
        <begin position="78"/>
        <end position="100"/>
    </location>
</feature>
<evidence type="ECO:0000256" key="1">
    <source>
        <dbReference type="ARBA" id="ARBA00004651"/>
    </source>
</evidence>
<evidence type="ECO:0000256" key="8">
    <source>
        <dbReference type="SAM" id="Phobius"/>
    </source>
</evidence>
<dbReference type="InterPro" id="IPR004776">
    <property type="entry name" value="Mem_transp_PIN-like"/>
</dbReference>
<evidence type="ECO:0000256" key="6">
    <source>
        <dbReference type="ARBA" id="ARBA00022989"/>
    </source>
</evidence>
<evidence type="ECO:0000256" key="2">
    <source>
        <dbReference type="ARBA" id="ARBA00010145"/>
    </source>
</evidence>
<dbReference type="GO" id="GO:0055085">
    <property type="term" value="P:transmembrane transport"/>
    <property type="evidence" value="ECO:0007669"/>
    <property type="project" value="InterPro"/>
</dbReference>
<feature type="transmembrane region" description="Helical" evidence="8">
    <location>
        <begin position="248"/>
        <end position="268"/>
    </location>
</feature>
<feature type="transmembrane region" description="Helical" evidence="8">
    <location>
        <begin position="183"/>
        <end position="202"/>
    </location>
</feature>
<feature type="transmembrane region" description="Helical" evidence="8">
    <location>
        <begin position="12"/>
        <end position="42"/>
    </location>
</feature>
<name>A0A2R5FFR3_NOSCO</name>
<feature type="transmembrane region" description="Helical" evidence="8">
    <location>
        <begin position="303"/>
        <end position="325"/>
    </location>
</feature>
<keyword evidence="7 8" id="KW-0472">Membrane</keyword>
<dbReference type="EMBL" id="BDUD01000001">
    <property type="protein sequence ID" value="GBG17402.1"/>
    <property type="molecule type" value="Genomic_DNA"/>
</dbReference>
<dbReference type="GO" id="GO:0005886">
    <property type="term" value="C:plasma membrane"/>
    <property type="evidence" value="ECO:0007669"/>
    <property type="project" value="UniProtKB-SubCell"/>
</dbReference>
<reference evidence="9 10" key="1">
    <citation type="submission" date="2017-06" db="EMBL/GenBank/DDBJ databases">
        <title>Genome sequencing of cyanobaciteial culture collection at National Institute for Environmental Studies (NIES).</title>
        <authorList>
            <person name="Hirose Y."/>
            <person name="Shimura Y."/>
            <person name="Fujisawa T."/>
            <person name="Nakamura Y."/>
            <person name="Kawachi M."/>
        </authorList>
    </citation>
    <scope>NUCLEOTIDE SEQUENCE [LARGE SCALE GENOMIC DNA]</scope>
    <source>
        <strain evidence="9 10">NIES-4072</strain>
    </source>
</reference>
<organism evidence="9 10">
    <name type="scientific">Nostoc commune NIES-4072</name>
    <dbReference type="NCBI Taxonomy" id="2005467"/>
    <lineage>
        <taxon>Bacteria</taxon>
        <taxon>Bacillati</taxon>
        <taxon>Cyanobacteriota</taxon>
        <taxon>Cyanophyceae</taxon>
        <taxon>Nostocales</taxon>
        <taxon>Nostocaceae</taxon>
        <taxon>Nostoc</taxon>
    </lineage>
</organism>
<evidence type="ECO:0000313" key="10">
    <source>
        <dbReference type="Proteomes" id="UP000245124"/>
    </source>
</evidence>
<keyword evidence="3" id="KW-0813">Transport</keyword>
<keyword evidence="6 8" id="KW-1133">Transmembrane helix</keyword>
<dbReference type="Proteomes" id="UP000245124">
    <property type="component" value="Unassembled WGS sequence"/>
</dbReference>
<dbReference type="InterPro" id="IPR038770">
    <property type="entry name" value="Na+/solute_symporter_sf"/>
</dbReference>
<evidence type="ECO:0000313" key="9">
    <source>
        <dbReference type="EMBL" id="GBG17402.1"/>
    </source>
</evidence>
<evidence type="ECO:0000256" key="4">
    <source>
        <dbReference type="ARBA" id="ARBA00022475"/>
    </source>
</evidence>
<keyword evidence="10" id="KW-1185">Reference proteome</keyword>
<dbReference type="AlphaFoldDB" id="A0A2R5FFR3"/>
<feature type="transmembrane region" description="Helical" evidence="8">
    <location>
        <begin position="121"/>
        <end position="142"/>
    </location>
</feature>
<accession>A0A2R5FFR3</accession>
<sequence>MHWTKVNVTGSILHLWFLGTILTNLLELYVKLGGLVLVGFILGRKLPVTVPTRLGQFLFWVGVPISIVSFLRQSSLSGQIWIAPAIAYLAILLGAFLAWLGIKGQAYFRNTVPQPPTQASLILAAMLGNTGYLGFPITLAILGKEYFAWALFYDLLGSFPGAYGLGVLIAARFGGGMQNRWQIIKAILINPALWSFGFGLLVREATIPTVIEFCLEKFAWSSVALSLVLIGMRLGLLKSWRSLPQAGISLGIKMLLVPLILGSILPLFGLTGSTAKVIVLQMAMPPAFGTLVIAETFNLDRDLAVTALAAGTILLLLTLPLWLWLF</sequence>
<protein>
    <submittedName>
        <fullName evidence="9">Auxin efflux carrier</fullName>
    </submittedName>
</protein>
<gene>
    <name evidence="9" type="ORF">NIES4072_10580</name>
</gene>
<comment type="caution">
    <text evidence="9">The sequence shown here is derived from an EMBL/GenBank/DDBJ whole genome shotgun (WGS) entry which is preliminary data.</text>
</comment>
<evidence type="ECO:0000256" key="7">
    <source>
        <dbReference type="ARBA" id="ARBA00023136"/>
    </source>
</evidence>